<evidence type="ECO:0000256" key="1">
    <source>
        <dbReference type="SAM" id="SignalP"/>
    </source>
</evidence>
<keyword evidence="1" id="KW-0732">Signal</keyword>
<evidence type="ECO:0000313" key="2">
    <source>
        <dbReference type="EMBL" id="MEQ2316723.1"/>
    </source>
</evidence>
<organism evidence="2 3">
    <name type="scientific">Ameca splendens</name>
    <dbReference type="NCBI Taxonomy" id="208324"/>
    <lineage>
        <taxon>Eukaryota</taxon>
        <taxon>Metazoa</taxon>
        <taxon>Chordata</taxon>
        <taxon>Craniata</taxon>
        <taxon>Vertebrata</taxon>
        <taxon>Euteleostomi</taxon>
        <taxon>Actinopterygii</taxon>
        <taxon>Neopterygii</taxon>
        <taxon>Teleostei</taxon>
        <taxon>Neoteleostei</taxon>
        <taxon>Acanthomorphata</taxon>
        <taxon>Ovalentaria</taxon>
        <taxon>Atherinomorphae</taxon>
        <taxon>Cyprinodontiformes</taxon>
        <taxon>Goodeidae</taxon>
        <taxon>Ameca</taxon>
    </lineage>
</organism>
<reference evidence="2 3" key="1">
    <citation type="submission" date="2021-06" db="EMBL/GenBank/DDBJ databases">
        <authorList>
            <person name="Palmer J.M."/>
        </authorList>
    </citation>
    <scope>NUCLEOTIDE SEQUENCE [LARGE SCALE GENOMIC DNA]</scope>
    <source>
        <strain evidence="2 3">AS_MEX2019</strain>
        <tissue evidence="2">Muscle</tissue>
    </source>
</reference>
<proteinExistence type="predicted"/>
<comment type="caution">
    <text evidence="2">The sequence shown here is derived from an EMBL/GenBank/DDBJ whole genome shotgun (WGS) entry which is preliminary data.</text>
</comment>
<dbReference type="Proteomes" id="UP001469553">
    <property type="component" value="Unassembled WGS sequence"/>
</dbReference>
<feature type="chain" id="PRO_5047222079" evidence="1">
    <location>
        <begin position="26"/>
        <end position="236"/>
    </location>
</feature>
<accession>A0ABV1ADS8</accession>
<name>A0ABV1ADS8_9TELE</name>
<protein>
    <submittedName>
        <fullName evidence="2">Uncharacterized protein</fullName>
    </submittedName>
</protein>
<evidence type="ECO:0000313" key="3">
    <source>
        <dbReference type="Proteomes" id="UP001469553"/>
    </source>
</evidence>
<dbReference type="PANTHER" id="PTHR31025:SF29">
    <property type="entry name" value="SI:CH211-196P9.1"/>
    <property type="match status" value="1"/>
</dbReference>
<feature type="non-terminal residue" evidence="2">
    <location>
        <position position="236"/>
    </location>
</feature>
<feature type="signal peptide" evidence="1">
    <location>
        <begin position="1"/>
        <end position="25"/>
    </location>
</feature>
<gene>
    <name evidence="2" type="ORF">AMECASPLE_035508</name>
</gene>
<keyword evidence="3" id="KW-1185">Reference proteome</keyword>
<dbReference type="PANTHER" id="PTHR31025">
    <property type="entry name" value="SI:CH211-196P9.1-RELATED"/>
    <property type="match status" value="1"/>
</dbReference>
<sequence>MSRNITMILRPILAILLGDSRLSNAIPMMVYVCVRGQISRTTRRESLLVGGQLFGGEGREALSVIRHSTDKSVVKEKMRATFEYRQKLVHDPDATSSVLDVFPRFLDTPGLIDQDFSMMLGDDVSERFLTQWPSYFKEKVMAESKSLPSSPCVEELRASFDPELTDDYGWDSDVAALLLLLHLLPPPPPKISSTQAATHLLRFVKIVDIVLSPILTDGLICYLKHLICDQHNMLKN</sequence>
<dbReference type="EMBL" id="JAHRIP010089943">
    <property type="protein sequence ID" value="MEQ2316723.1"/>
    <property type="molecule type" value="Genomic_DNA"/>
</dbReference>